<sequence length="35" mass="4023">MSWGADDSGRGSEFEYESERVKPWEGEEDSRNSRG</sequence>
<dbReference type="EMBL" id="DUZY01000002">
    <property type="protein sequence ID" value="DAD27789.1"/>
    <property type="molecule type" value="Genomic_DNA"/>
</dbReference>
<proteinExistence type="predicted"/>
<evidence type="ECO:0000256" key="1">
    <source>
        <dbReference type="SAM" id="MobiDB-lite"/>
    </source>
</evidence>
<dbReference type="AlphaFoldDB" id="A0A822Y923"/>
<gene>
    <name evidence="2" type="ORF">HUJ06_029257</name>
</gene>
<accession>A0A822Y923</accession>
<comment type="caution">
    <text evidence="2">The sequence shown here is derived from an EMBL/GenBank/DDBJ whole genome shotgun (WGS) entry which is preliminary data.</text>
</comment>
<protein>
    <submittedName>
        <fullName evidence="2">Uncharacterized protein</fullName>
    </submittedName>
</protein>
<feature type="compositionally biased region" description="Basic and acidic residues" evidence="1">
    <location>
        <begin position="7"/>
        <end position="35"/>
    </location>
</feature>
<name>A0A822Y923_NELNU</name>
<reference evidence="2 3" key="1">
    <citation type="journal article" date="2020" name="Mol. Biol. Evol.">
        <title>Distinct Expression and Methylation Patterns for Genes with Different Fates following a Single Whole-Genome Duplication in Flowering Plants.</title>
        <authorList>
            <person name="Shi T."/>
            <person name="Rahmani R.S."/>
            <person name="Gugger P.F."/>
            <person name="Wang M."/>
            <person name="Li H."/>
            <person name="Zhang Y."/>
            <person name="Li Z."/>
            <person name="Wang Q."/>
            <person name="Van de Peer Y."/>
            <person name="Marchal K."/>
            <person name="Chen J."/>
        </authorList>
    </citation>
    <scope>NUCLEOTIDE SEQUENCE [LARGE SCALE GENOMIC DNA]</scope>
    <source>
        <tissue evidence="2">Leaf</tissue>
    </source>
</reference>
<evidence type="ECO:0000313" key="2">
    <source>
        <dbReference type="EMBL" id="DAD27789.1"/>
    </source>
</evidence>
<keyword evidence="3" id="KW-1185">Reference proteome</keyword>
<organism evidence="2 3">
    <name type="scientific">Nelumbo nucifera</name>
    <name type="common">Sacred lotus</name>
    <dbReference type="NCBI Taxonomy" id="4432"/>
    <lineage>
        <taxon>Eukaryota</taxon>
        <taxon>Viridiplantae</taxon>
        <taxon>Streptophyta</taxon>
        <taxon>Embryophyta</taxon>
        <taxon>Tracheophyta</taxon>
        <taxon>Spermatophyta</taxon>
        <taxon>Magnoliopsida</taxon>
        <taxon>Proteales</taxon>
        <taxon>Nelumbonaceae</taxon>
        <taxon>Nelumbo</taxon>
    </lineage>
</organism>
<evidence type="ECO:0000313" key="3">
    <source>
        <dbReference type="Proteomes" id="UP000607653"/>
    </source>
</evidence>
<feature type="region of interest" description="Disordered" evidence="1">
    <location>
        <begin position="1"/>
        <end position="35"/>
    </location>
</feature>
<dbReference type="Proteomes" id="UP000607653">
    <property type="component" value="Unassembled WGS sequence"/>
</dbReference>